<proteinExistence type="predicted"/>
<evidence type="ECO:0000313" key="2">
    <source>
        <dbReference type="Proteomes" id="UP001165341"/>
    </source>
</evidence>
<dbReference type="SUPFAM" id="SSF47413">
    <property type="entry name" value="lambda repressor-like DNA-binding domains"/>
    <property type="match status" value="1"/>
</dbReference>
<dbReference type="Proteomes" id="UP001165341">
    <property type="component" value="Unassembled WGS sequence"/>
</dbReference>
<dbReference type="AlphaFoldDB" id="A0AA41QYE4"/>
<dbReference type="Gene3D" id="1.10.260.40">
    <property type="entry name" value="lambda repressor-like DNA-binding domains"/>
    <property type="match status" value="1"/>
</dbReference>
<accession>A0AA41QYE4</accession>
<dbReference type="InterPro" id="IPR010982">
    <property type="entry name" value="Lambda_DNA-bd_dom_sf"/>
</dbReference>
<dbReference type="GO" id="GO:0003677">
    <property type="term" value="F:DNA binding"/>
    <property type="evidence" value="ECO:0007669"/>
    <property type="project" value="InterPro"/>
</dbReference>
<dbReference type="EMBL" id="JALGAR010000006">
    <property type="protein sequence ID" value="MCI4659777.1"/>
    <property type="molecule type" value="Genomic_DNA"/>
</dbReference>
<dbReference type="RefSeq" id="WP_243013268.1">
    <property type="nucleotide sequence ID" value="NZ_JALGAR010000006.1"/>
</dbReference>
<evidence type="ECO:0000313" key="1">
    <source>
        <dbReference type="EMBL" id="MCI4659777.1"/>
    </source>
</evidence>
<reference evidence="1" key="1">
    <citation type="submission" date="2022-03" db="EMBL/GenBank/DDBJ databases">
        <title>Cryobacterium sp. nov. strain ZS14-85, isolated from Antarctic soil.</title>
        <authorList>
            <person name="Li J."/>
            <person name="Niu G."/>
        </authorList>
    </citation>
    <scope>NUCLEOTIDE SEQUENCE</scope>
    <source>
        <strain evidence="1">ZS14-85</strain>
    </source>
</reference>
<organism evidence="1 2">
    <name type="scientific">Cryobacterium zhongshanensis</name>
    <dbReference type="NCBI Taxonomy" id="2928153"/>
    <lineage>
        <taxon>Bacteria</taxon>
        <taxon>Bacillati</taxon>
        <taxon>Actinomycetota</taxon>
        <taxon>Actinomycetes</taxon>
        <taxon>Micrococcales</taxon>
        <taxon>Microbacteriaceae</taxon>
        <taxon>Cryobacterium</taxon>
    </lineage>
</organism>
<comment type="caution">
    <text evidence="1">The sequence shown here is derived from an EMBL/GenBank/DDBJ whole genome shotgun (WGS) entry which is preliminary data.</text>
</comment>
<keyword evidence="2" id="KW-1185">Reference proteome</keyword>
<sequence length="97" mass="10655">MSKTPKTLVVDETPHLTDYAVAPGEFLAEWISEQAPSPQPIAERLGFSGDQLDEIITGRVPVTRETAHRLERVVGIPVDALLRYEAAYRADLARLAG</sequence>
<name>A0AA41QYE4_9MICO</name>
<protein>
    <submittedName>
        <fullName evidence="1">Uncharacterized protein</fullName>
    </submittedName>
</protein>
<gene>
    <name evidence="1" type="ORF">MQH31_18375</name>
</gene>